<keyword evidence="4" id="KW-0411">Iron-sulfur</keyword>
<proteinExistence type="inferred from homology"/>
<dbReference type="Gene3D" id="3.40.50.11900">
    <property type="match status" value="1"/>
</dbReference>
<dbReference type="PANTHER" id="PTHR30548:SF5">
    <property type="entry name" value="SUBUNIT OF OXYGEN-SENSITIVE 2-HYDROXYISOCAPROYL-COA DEHYDRATASE"/>
    <property type="match status" value="1"/>
</dbReference>
<evidence type="ECO:0000256" key="1">
    <source>
        <dbReference type="ARBA" id="ARBA00005806"/>
    </source>
</evidence>
<name>X1MSU6_9ZZZZ</name>
<gene>
    <name evidence="5" type="ORF">S06H3_27453</name>
</gene>
<organism evidence="5">
    <name type="scientific">marine sediment metagenome</name>
    <dbReference type="NCBI Taxonomy" id="412755"/>
    <lineage>
        <taxon>unclassified sequences</taxon>
        <taxon>metagenomes</taxon>
        <taxon>ecological metagenomes</taxon>
    </lineage>
</organism>
<dbReference type="EMBL" id="BARV01015924">
    <property type="protein sequence ID" value="GAI21071.1"/>
    <property type="molecule type" value="Genomic_DNA"/>
</dbReference>
<dbReference type="Pfam" id="PF06050">
    <property type="entry name" value="HGD-D"/>
    <property type="match status" value="1"/>
</dbReference>
<evidence type="ECO:0000256" key="2">
    <source>
        <dbReference type="ARBA" id="ARBA00022723"/>
    </source>
</evidence>
<comment type="caution">
    <text evidence="5">The sequence shown here is derived from an EMBL/GenBank/DDBJ whole genome shotgun (WGS) entry which is preliminary data.</text>
</comment>
<dbReference type="PANTHER" id="PTHR30548">
    <property type="entry name" value="2-HYDROXYGLUTARYL-COA DEHYDRATASE, D-COMPONENT-RELATED"/>
    <property type="match status" value="1"/>
</dbReference>
<dbReference type="InterPro" id="IPR010327">
    <property type="entry name" value="FldB/FldC_alpha/beta"/>
</dbReference>
<accession>X1MSU6</accession>
<evidence type="ECO:0000256" key="3">
    <source>
        <dbReference type="ARBA" id="ARBA00023004"/>
    </source>
</evidence>
<keyword evidence="3" id="KW-0408">Iron</keyword>
<dbReference type="GO" id="GO:0051536">
    <property type="term" value="F:iron-sulfur cluster binding"/>
    <property type="evidence" value="ECO:0007669"/>
    <property type="project" value="UniProtKB-KW"/>
</dbReference>
<protein>
    <submittedName>
        <fullName evidence="5">Uncharacterized protein</fullName>
    </submittedName>
</protein>
<evidence type="ECO:0000313" key="5">
    <source>
        <dbReference type="EMBL" id="GAI21071.1"/>
    </source>
</evidence>
<comment type="similarity">
    <text evidence="1">Belongs to the FldB/FldC dehydratase alpha/beta subunit family.</text>
</comment>
<dbReference type="AlphaFoldDB" id="X1MSU6"/>
<sequence length="177" mass="20190">LLRQVITEVKGRKDGPQKKPARLLIWGSIIDDIALVEMIEGLEANVVMDDTCVGSRAYFPDVELTEDPLDGLAYRYLVELKCPRTFREAIFGETKKEHLADLESRFGYLRDYAREWDAKGVILQSVRYCDIHGYEVPGLKDYLDHVGLPNTYLEHDYSEAALAPLRTRVQAFLEVIG</sequence>
<feature type="non-terminal residue" evidence="5">
    <location>
        <position position="1"/>
    </location>
</feature>
<keyword evidence="2" id="KW-0479">Metal-binding</keyword>
<reference evidence="5" key="1">
    <citation type="journal article" date="2014" name="Front. Microbiol.">
        <title>High frequency of phylogenetically diverse reductive dehalogenase-homologous genes in deep subseafloor sedimentary metagenomes.</title>
        <authorList>
            <person name="Kawai M."/>
            <person name="Futagami T."/>
            <person name="Toyoda A."/>
            <person name="Takaki Y."/>
            <person name="Nishi S."/>
            <person name="Hori S."/>
            <person name="Arai W."/>
            <person name="Tsubouchi T."/>
            <person name="Morono Y."/>
            <person name="Uchiyama I."/>
            <person name="Ito T."/>
            <person name="Fujiyama A."/>
            <person name="Inagaki F."/>
            <person name="Takami H."/>
        </authorList>
    </citation>
    <scope>NUCLEOTIDE SEQUENCE</scope>
    <source>
        <strain evidence="5">Expedition CK06-06</strain>
    </source>
</reference>
<evidence type="ECO:0000256" key="4">
    <source>
        <dbReference type="ARBA" id="ARBA00023014"/>
    </source>
</evidence>
<dbReference type="GO" id="GO:0046872">
    <property type="term" value="F:metal ion binding"/>
    <property type="evidence" value="ECO:0007669"/>
    <property type="project" value="UniProtKB-KW"/>
</dbReference>